<dbReference type="InterPro" id="IPR002504">
    <property type="entry name" value="NADK"/>
</dbReference>
<dbReference type="Gene3D" id="3.40.50.10330">
    <property type="entry name" value="Probable inorganic polyphosphate/atp-NAD kinase, domain 1"/>
    <property type="match status" value="1"/>
</dbReference>
<dbReference type="GO" id="GO:0003951">
    <property type="term" value="F:NAD+ kinase activity"/>
    <property type="evidence" value="ECO:0007669"/>
    <property type="project" value="InterPro"/>
</dbReference>
<accession>X0YA43</accession>
<gene>
    <name evidence="1" type="ORF">S01H1_79527</name>
</gene>
<dbReference type="InterPro" id="IPR016064">
    <property type="entry name" value="NAD/diacylglycerol_kinase_sf"/>
</dbReference>
<dbReference type="PANTHER" id="PTHR20275">
    <property type="entry name" value="NAD KINASE"/>
    <property type="match status" value="1"/>
</dbReference>
<organism evidence="1">
    <name type="scientific">marine sediment metagenome</name>
    <dbReference type="NCBI Taxonomy" id="412755"/>
    <lineage>
        <taxon>unclassified sequences</taxon>
        <taxon>metagenomes</taxon>
        <taxon>ecological metagenomes</taxon>
    </lineage>
</organism>
<evidence type="ECO:0000313" key="1">
    <source>
        <dbReference type="EMBL" id="GAG52704.1"/>
    </source>
</evidence>
<dbReference type="GO" id="GO:0006741">
    <property type="term" value="P:NADP+ biosynthetic process"/>
    <property type="evidence" value="ECO:0007669"/>
    <property type="project" value="InterPro"/>
</dbReference>
<dbReference type="PANTHER" id="PTHR20275:SF0">
    <property type="entry name" value="NAD KINASE"/>
    <property type="match status" value="1"/>
</dbReference>
<dbReference type="InterPro" id="IPR017438">
    <property type="entry name" value="ATP-NAD_kinase_N"/>
</dbReference>
<dbReference type="Pfam" id="PF01513">
    <property type="entry name" value="NAD_kinase"/>
    <property type="match status" value="1"/>
</dbReference>
<feature type="non-terminal residue" evidence="1">
    <location>
        <position position="107"/>
    </location>
</feature>
<reference evidence="1" key="1">
    <citation type="journal article" date="2014" name="Front. Microbiol.">
        <title>High frequency of phylogenetically diverse reductive dehalogenase-homologous genes in deep subseafloor sedimentary metagenomes.</title>
        <authorList>
            <person name="Kawai M."/>
            <person name="Futagami T."/>
            <person name="Toyoda A."/>
            <person name="Takaki Y."/>
            <person name="Nishi S."/>
            <person name="Hori S."/>
            <person name="Arai W."/>
            <person name="Tsubouchi T."/>
            <person name="Morono Y."/>
            <person name="Uchiyama I."/>
            <person name="Ito T."/>
            <person name="Fujiyama A."/>
            <person name="Inagaki F."/>
            <person name="Takami H."/>
        </authorList>
    </citation>
    <scope>NUCLEOTIDE SEQUENCE</scope>
    <source>
        <strain evidence="1">Expedition CK06-06</strain>
    </source>
</reference>
<dbReference type="EMBL" id="BARS01053621">
    <property type="protein sequence ID" value="GAG52704.1"/>
    <property type="molecule type" value="Genomic_DNA"/>
</dbReference>
<dbReference type="SUPFAM" id="SSF111331">
    <property type="entry name" value="NAD kinase/diacylglycerol kinase-like"/>
    <property type="match status" value="1"/>
</dbReference>
<proteinExistence type="predicted"/>
<name>X0YA43_9ZZZZ</name>
<protein>
    <recommendedName>
        <fullName evidence="2">NAD(+) kinase</fullName>
    </recommendedName>
</protein>
<dbReference type="AlphaFoldDB" id="X0YA43"/>
<sequence>MQKIGLVVKKGARKARKAGKELEAWLKEQGLEVFIDEVEVKNSSESCRTEPPSPIPDDVDLIVVLGGDGTLLYTARAVRKSGAPLLGVNLGGLGFLTEIGLKDLYAT</sequence>
<comment type="caution">
    <text evidence="1">The sequence shown here is derived from an EMBL/GenBank/DDBJ whole genome shotgun (WGS) entry which is preliminary data.</text>
</comment>
<evidence type="ECO:0008006" key="2">
    <source>
        <dbReference type="Google" id="ProtNLM"/>
    </source>
</evidence>